<protein>
    <submittedName>
        <fullName evidence="3">Uncharacterized protein</fullName>
    </submittedName>
</protein>
<dbReference type="PANTHER" id="PTHR35164">
    <property type="entry name" value="EXPRESSED PROTEIN"/>
    <property type="match status" value="1"/>
</dbReference>
<evidence type="ECO:0000313" key="4">
    <source>
        <dbReference type="Proteomes" id="UP000639772"/>
    </source>
</evidence>
<name>A0A835S8Z9_VANPL</name>
<dbReference type="PANTHER" id="PTHR35164:SF9">
    <property type="entry name" value="EXPRESSED PROTEIN"/>
    <property type="match status" value="1"/>
</dbReference>
<dbReference type="EMBL" id="JADCNM010000001">
    <property type="protein sequence ID" value="KAG0501991.1"/>
    <property type="molecule type" value="Genomic_DNA"/>
</dbReference>
<keyword evidence="1" id="KW-0175">Coiled coil</keyword>
<feature type="region of interest" description="Disordered" evidence="2">
    <location>
        <begin position="116"/>
        <end position="140"/>
    </location>
</feature>
<dbReference type="Proteomes" id="UP000639772">
    <property type="component" value="Chromosome 1"/>
</dbReference>
<gene>
    <name evidence="3" type="ORF">HPP92_002063</name>
</gene>
<dbReference type="AlphaFoldDB" id="A0A835S8Z9"/>
<reference evidence="3 4" key="1">
    <citation type="journal article" date="2020" name="Nat. Food">
        <title>A phased Vanilla planifolia genome enables genetic improvement of flavour and production.</title>
        <authorList>
            <person name="Hasing T."/>
            <person name="Tang H."/>
            <person name="Brym M."/>
            <person name="Khazi F."/>
            <person name="Huang T."/>
            <person name="Chambers A.H."/>
        </authorList>
    </citation>
    <scope>NUCLEOTIDE SEQUENCE [LARGE SCALE GENOMIC DNA]</scope>
    <source>
        <tissue evidence="3">Leaf</tissue>
    </source>
</reference>
<accession>A0A835S8Z9</accession>
<feature type="coiled-coil region" evidence="1">
    <location>
        <begin position="26"/>
        <end position="53"/>
    </location>
</feature>
<proteinExistence type="predicted"/>
<evidence type="ECO:0000313" key="3">
    <source>
        <dbReference type="EMBL" id="KAG0501991.1"/>
    </source>
</evidence>
<organism evidence="3 4">
    <name type="scientific">Vanilla planifolia</name>
    <name type="common">Vanilla</name>
    <dbReference type="NCBI Taxonomy" id="51239"/>
    <lineage>
        <taxon>Eukaryota</taxon>
        <taxon>Viridiplantae</taxon>
        <taxon>Streptophyta</taxon>
        <taxon>Embryophyta</taxon>
        <taxon>Tracheophyta</taxon>
        <taxon>Spermatophyta</taxon>
        <taxon>Magnoliopsida</taxon>
        <taxon>Liliopsida</taxon>
        <taxon>Asparagales</taxon>
        <taxon>Orchidaceae</taxon>
        <taxon>Vanilloideae</taxon>
        <taxon>Vanilleae</taxon>
        <taxon>Vanilla</taxon>
    </lineage>
</organism>
<dbReference type="OrthoDB" id="774313at2759"/>
<evidence type="ECO:0000256" key="1">
    <source>
        <dbReference type="SAM" id="Coils"/>
    </source>
</evidence>
<sequence>MASKVSELMPFFRLPSMQDLRKSVRVSEAQQQLSDLQQELGRAKEELAEMRKVDGESFQSKDKIRLVESQALRAREAERSMLEAMVSQTKQLEQTKISLEESKLEVRNLQDSIRNMEGLAKKNGSVESVTQEELRKEEGA</sequence>
<comment type="caution">
    <text evidence="3">The sequence shown here is derived from an EMBL/GenBank/DDBJ whole genome shotgun (WGS) entry which is preliminary data.</text>
</comment>
<evidence type="ECO:0000256" key="2">
    <source>
        <dbReference type="SAM" id="MobiDB-lite"/>
    </source>
</evidence>